<evidence type="ECO:0000313" key="2">
    <source>
        <dbReference type="EMBL" id="SNR95305.1"/>
    </source>
</evidence>
<dbReference type="AlphaFoldDB" id="A0A239AI43"/>
<name>A0A239AI43_9FIRM</name>
<feature type="signal peptide" evidence="1">
    <location>
        <begin position="1"/>
        <end position="23"/>
    </location>
</feature>
<proteinExistence type="predicted"/>
<keyword evidence="1" id="KW-0732">Signal</keyword>
<gene>
    <name evidence="2" type="ORF">SAMN05446037_100255</name>
</gene>
<reference evidence="2 3" key="1">
    <citation type="submission" date="2017-06" db="EMBL/GenBank/DDBJ databases">
        <authorList>
            <person name="Kim H.J."/>
            <person name="Triplett B.A."/>
        </authorList>
    </citation>
    <scope>NUCLEOTIDE SEQUENCE [LARGE SCALE GENOMIC DNA]</scope>
    <source>
        <strain evidence="2 3">SCA</strain>
    </source>
</reference>
<keyword evidence="3" id="KW-1185">Reference proteome</keyword>
<evidence type="ECO:0000256" key="1">
    <source>
        <dbReference type="SAM" id="SignalP"/>
    </source>
</evidence>
<protein>
    <submittedName>
        <fullName evidence="2">Uncharacterized protein</fullName>
    </submittedName>
</protein>
<feature type="chain" id="PRO_5038421644" evidence="1">
    <location>
        <begin position="24"/>
        <end position="207"/>
    </location>
</feature>
<dbReference type="EMBL" id="FZOJ01000002">
    <property type="protein sequence ID" value="SNR95305.1"/>
    <property type="molecule type" value="Genomic_DNA"/>
</dbReference>
<dbReference type="Proteomes" id="UP000198304">
    <property type="component" value="Unassembled WGS sequence"/>
</dbReference>
<sequence length="207" mass="23636">MKLRADLSLFLVLFLLSSSLSYTDNDYFSIFPSINTIETTEEVNVHRNSGGGRSSRDTSSLYLPDKLTVSEEVYNKKFPLGSGGVISALWLLGVDLEGLPREEYWFLRQFYDELRFGNIKINGTDMIDIREYNSYIQYMAEYMGVALYKDDNNLGYLVPYDSYPLHLAPNDTKATVTGIVYHPDYSHLSTNFVLNFHKPVTEAVYGN</sequence>
<accession>A0A239AI43</accession>
<evidence type="ECO:0000313" key="3">
    <source>
        <dbReference type="Proteomes" id="UP000198304"/>
    </source>
</evidence>
<dbReference type="RefSeq" id="WP_089281261.1">
    <property type="nucleotide sequence ID" value="NZ_FZOJ01000002.1"/>
</dbReference>
<organism evidence="2 3">
    <name type="scientific">Anaerovirgula multivorans</name>
    <dbReference type="NCBI Taxonomy" id="312168"/>
    <lineage>
        <taxon>Bacteria</taxon>
        <taxon>Bacillati</taxon>
        <taxon>Bacillota</taxon>
        <taxon>Clostridia</taxon>
        <taxon>Peptostreptococcales</taxon>
        <taxon>Natronincolaceae</taxon>
        <taxon>Anaerovirgula</taxon>
    </lineage>
</organism>